<reference evidence="1" key="1">
    <citation type="submission" date="2019-03" db="EMBL/GenBank/DDBJ databases">
        <title>Single cell metagenomics reveals metabolic interactions within the superorganism composed of flagellate Streblomastix strix and complex community of Bacteroidetes bacteria on its surface.</title>
        <authorList>
            <person name="Treitli S.C."/>
            <person name="Kolisko M."/>
            <person name="Husnik F."/>
            <person name="Keeling P."/>
            <person name="Hampl V."/>
        </authorList>
    </citation>
    <scope>NUCLEOTIDE SEQUENCE</scope>
    <source>
        <strain evidence="1">STM</strain>
    </source>
</reference>
<dbReference type="EMBL" id="SNRY01009117">
    <property type="protein sequence ID" value="KAA6307509.1"/>
    <property type="molecule type" value="Genomic_DNA"/>
</dbReference>
<evidence type="ECO:0000313" key="1">
    <source>
        <dbReference type="EMBL" id="KAA6307509.1"/>
    </source>
</evidence>
<name>A0A5J4PG31_9ZZZZ</name>
<gene>
    <name evidence="1" type="ORF">EZS27_040819</name>
</gene>
<organism evidence="1">
    <name type="scientific">termite gut metagenome</name>
    <dbReference type="NCBI Taxonomy" id="433724"/>
    <lineage>
        <taxon>unclassified sequences</taxon>
        <taxon>metagenomes</taxon>
        <taxon>organismal metagenomes</taxon>
    </lineage>
</organism>
<comment type="caution">
    <text evidence="1">The sequence shown here is derived from an EMBL/GenBank/DDBJ whole genome shotgun (WGS) entry which is preliminary data.</text>
</comment>
<protein>
    <submittedName>
        <fullName evidence="1">Uncharacterized protein</fullName>
    </submittedName>
</protein>
<proteinExistence type="predicted"/>
<accession>A0A5J4PG31</accession>
<sequence>QINPPSQKTGHPKRIKRIFEKMADFGGVVINNDLWNKFDICREEGQGHNNLIEHFKWLKKARD</sequence>
<dbReference type="AlphaFoldDB" id="A0A5J4PG31"/>
<feature type="non-terminal residue" evidence="1">
    <location>
        <position position="1"/>
    </location>
</feature>